<dbReference type="Proteomes" id="UP000305948">
    <property type="component" value="Unassembled WGS sequence"/>
</dbReference>
<keyword evidence="2" id="KW-1185">Reference proteome</keyword>
<proteinExistence type="predicted"/>
<name>A0A5C3MXE5_9AGAM</name>
<organism evidence="1 2">
    <name type="scientific">Heliocybe sulcata</name>
    <dbReference type="NCBI Taxonomy" id="5364"/>
    <lineage>
        <taxon>Eukaryota</taxon>
        <taxon>Fungi</taxon>
        <taxon>Dikarya</taxon>
        <taxon>Basidiomycota</taxon>
        <taxon>Agaricomycotina</taxon>
        <taxon>Agaricomycetes</taxon>
        <taxon>Gloeophyllales</taxon>
        <taxon>Gloeophyllaceae</taxon>
        <taxon>Heliocybe</taxon>
    </lineage>
</organism>
<evidence type="ECO:0000313" key="1">
    <source>
        <dbReference type="EMBL" id="TFK49697.1"/>
    </source>
</evidence>
<evidence type="ECO:0000313" key="2">
    <source>
        <dbReference type="Proteomes" id="UP000305948"/>
    </source>
</evidence>
<dbReference type="EMBL" id="ML213515">
    <property type="protein sequence ID" value="TFK49697.1"/>
    <property type="molecule type" value="Genomic_DNA"/>
</dbReference>
<reference evidence="1 2" key="1">
    <citation type="journal article" date="2019" name="Nat. Ecol. Evol.">
        <title>Megaphylogeny resolves global patterns of mushroom evolution.</title>
        <authorList>
            <person name="Varga T."/>
            <person name="Krizsan K."/>
            <person name="Foldi C."/>
            <person name="Dima B."/>
            <person name="Sanchez-Garcia M."/>
            <person name="Sanchez-Ramirez S."/>
            <person name="Szollosi G.J."/>
            <person name="Szarkandi J.G."/>
            <person name="Papp V."/>
            <person name="Albert L."/>
            <person name="Andreopoulos W."/>
            <person name="Angelini C."/>
            <person name="Antonin V."/>
            <person name="Barry K.W."/>
            <person name="Bougher N.L."/>
            <person name="Buchanan P."/>
            <person name="Buyck B."/>
            <person name="Bense V."/>
            <person name="Catcheside P."/>
            <person name="Chovatia M."/>
            <person name="Cooper J."/>
            <person name="Damon W."/>
            <person name="Desjardin D."/>
            <person name="Finy P."/>
            <person name="Geml J."/>
            <person name="Haridas S."/>
            <person name="Hughes K."/>
            <person name="Justo A."/>
            <person name="Karasinski D."/>
            <person name="Kautmanova I."/>
            <person name="Kiss B."/>
            <person name="Kocsube S."/>
            <person name="Kotiranta H."/>
            <person name="LaButti K.M."/>
            <person name="Lechner B.E."/>
            <person name="Liimatainen K."/>
            <person name="Lipzen A."/>
            <person name="Lukacs Z."/>
            <person name="Mihaltcheva S."/>
            <person name="Morgado L.N."/>
            <person name="Niskanen T."/>
            <person name="Noordeloos M.E."/>
            <person name="Ohm R.A."/>
            <person name="Ortiz-Santana B."/>
            <person name="Ovrebo C."/>
            <person name="Racz N."/>
            <person name="Riley R."/>
            <person name="Savchenko A."/>
            <person name="Shiryaev A."/>
            <person name="Soop K."/>
            <person name="Spirin V."/>
            <person name="Szebenyi C."/>
            <person name="Tomsovsky M."/>
            <person name="Tulloss R.E."/>
            <person name="Uehling J."/>
            <person name="Grigoriev I.V."/>
            <person name="Vagvolgyi C."/>
            <person name="Papp T."/>
            <person name="Martin F.M."/>
            <person name="Miettinen O."/>
            <person name="Hibbett D.S."/>
            <person name="Nagy L.G."/>
        </authorList>
    </citation>
    <scope>NUCLEOTIDE SEQUENCE [LARGE SCALE GENOMIC DNA]</scope>
    <source>
        <strain evidence="1 2">OMC1185</strain>
    </source>
</reference>
<sequence length="84" mass="9216">MATSLAAWMADAVRHIKLALADAWVSRQTSVFYPQRDCVSTDQSCPSCGAHIPVLGTPVDHVRRTLQCHVDFAEKIGTLVPPNR</sequence>
<protein>
    <submittedName>
        <fullName evidence="1">Uncharacterized protein</fullName>
    </submittedName>
</protein>
<gene>
    <name evidence="1" type="ORF">OE88DRAFT_370367</name>
</gene>
<dbReference type="AlphaFoldDB" id="A0A5C3MXE5"/>
<accession>A0A5C3MXE5</accession>